<gene>
    <name evidence="3" type="ORF">SH1V18_06750</name>
</gene>
<dbReference type="Pfam" id="PF02518">
    <property type="entry name" value="HATPase_c"/>
    <property type="match status" value="1"/>
</dbReference>
<reference evidence="3" key="1">
    <citation type="submission" date="2022-06" db="EMBL/GenBank/DDBJ databases">
        <title>Vallitalea longa sp. nov., an anaerobic bacterium isolated from marine sediment.</title>
        <authorList>
            <person name="Hirano S."/>
            <person name="Terahara T."/>
            <person name="Mori K."/>
            <person name="Hamada M."/>
            <person name="Matsumoto R."/>
            <person name="Kobayashi T."/>
        </authorList>
    </citation>
    <scope>NUCLEOTIDE SEQUENCE</scope>
    <source>
        <strain evidence="3">SH18-1</strain>
    </source>
</reference>
<evidence type="ECO:0000259" key="2">
    <source>
        <dbReference type="SMART" id="SM00387"/>
    </source>
</evidence>
<keyword evidence="3" id="KW-0808">Transferase</keyword>
<dbReference type="InterPro" id="IPR010559">
    <property type="entry name" value="Sig_transdc_His_kin_internal"/>
</dbReference>
<dbReference type="InterPro" id="IPR003594">
    <property type="entry name" value="HATPase_dom"/>
</dbReference>
<name>A0A9W5Y7G0_9FIRM</name>
<dbReference type="SUPFAM" id="SSF55874">
    <property type="entry name" value="ATPase domain of HSP90 chaperone/DNA topoisomerase II/histidine kinase"/>
    <property type="match status" value="1"/>
</dbReference>
<dbReference type="Proteomes" id="UP001144256">
    <property type="component" value="Unassembled WGS sequence"/>
</dbReference>
<accession>A0A9W5Y7G0</accession>
<dbReference type="SMART" id="SM00387">
    <property type="entry name" value="HATPase_c"/>
    <property type="match status" value="1"/>
</dbReference>
<feature type="transmembrane region" description="Helical" evidence="1">
    <location>
        <begin position="20"/>
        <end position="41"/>
    </location>
</feature>
<sequence>MKNTNMWKYIKSYKFQSILIKNFLLIFLIVCIPVTIITLAVRSKYNAVVVEEIKTANYNAALKTRETIDRVMEDSTRLATHLSISSVYDMFFITDKSYGDYYNIIDTISDRTGEYISIYDYIHSIYLESEGLGILYDSIDEAIEDTGIYNTTLSDSKWYLNDKQDNNVINRYFAWRETRDSEVTSNFLSVIHYVRKRRANILGSVTINLKVNYLAKMSDMLFSDLDVKTIVLDNKSNKVIISKDTDDFLKDLSEIEIFNSMDYSNIKKSDIITVNNEKYITTNVKSKYQDWTYLSVLPLTSYSKDVSKIYQLVKNILLIYMLISLVLSYFLTIKTYKPVSTIMRIIDNPNICDKNKNSNKNEIKYISDNIFKIILSNETLEDKLRNKIIQLDRAQNKALQSQMNPHFLFNTLEAINWTAIELFDGYNEASDMISNLSEMLRYSLDGEQFSFIRDEVKYCKVYINIMKKRYKNKLNVIWEIEDNIDDKKIMKLTLQPIIENAIYHGIKPKRDKGMITISCKSVDDKIVMRVSDDGVGMSEIEETNLNFKINDKYLLRNKGIGLYNVNQRIKILFGDEYGIYVNSQKDVGTNITIILPYEK</sequence>
<keyword evidence="1" id="KW-0472">Membrane</keyword>
<protein>
    <submittedName>
        <fullName evidence="3">Histidine kinase</fullName>
    </submittedName>
</protein>
<dbReference type="Pfam" id="PF06580">
    <property type="entry name" value="His_kinase"/>
    <property type="match status" value="1"/>
</dbReference>
<dbReference type="GO" id="GO:0000155">
    <property type="term" value="F:phosphorelay sensor kinase activity"/>
    <property type="evidence" value="ECO:0007669"/>
    <property type="project" value="InterPro"/>
</dbReference>
<dbReference type="GO" id="GO:0016020">
    <property type="term" value="C:membrane"/>
    <property type="evidence" value="ECO:0007669"/>
    <property type="project" value="InterPro"/>
</dbReference>
<dbReference type="InterPro" id="IPR050640">
    <property type="entry name" value="Bact_2-comp_sensor_kinase"/>
</dbReference>
<evidence type="ECO:0000256" key="1">
    <source>
        <dbReference type="SAM" id="Phobius"/>
    </source>
</evidence>
<dbReference type="PANTHER" id="PTHR34220:SF7">
    <property type="entry name" value="SENSOR HISTIDINE KINASE YPDA"/>
    <property type="match status" value="1"/>
</dbReference>
<dbReference type="RefSeq" id="WP_281812239.1">
    <property type="nucleotide sequence ID" value="NZ_BRLB01000001.1"/>
</dbReference>
<dbReference type="Gene3D" id="3.30.565.10">
    <property type="entry name" value="Histidine kinase-like ATPase, C-terminal domain"/>
    <property type="match status" value="1"/>
</dbReference>
<evidence type="ECO:0000313" key="4">
    <source>
        <dbReference type="Proteomes" id="UP001144256"/>
    </source>
</evidence>
<keyword evidence="3" id="KW-0418">Kinase</keyword>
<dbReference type="EMBL" id="BRLB01000001">
    <property type="protein sequence ID" value="GKX28195.1"/>
    <property type="molecule type" value="Genomic_DNA"/>
</dbReference>
<dbReference type="PANTHER" id="PTHR34220">
    <property type="entry name" value="SENSOR HISTIDINE KINASE YPDA"/>
    <property type="match status" value="1"/>
</dbReference>
<dbReference type="AlphaFoldDB" id="A0A9W5Y7G0"/>
<proteinExistence type="predicted"/>
<feature type="transmembrane region" description="Helical" evidence="1">
    <location>
        <begin position="317"/>
        <end position="336"/>
    </location>
</feature>
<organism evidence="3 4">
    <name type="scientific">Vallitalea longa</name>
    <dbReference type="NCBI Taxonomy" id="2936439"/>
    <lineage>
        <taxon>Bacteria</taxon>
        <taxon>Bacillati</taxon>
        <taxon>Bacillota</taxon>
        <taxon>Clostridia</taxon>
        <taxon>Lachnospirales</taxon>
        <taxon>Vallitaleaceae</taxon>
        <taxon>Vallitalea</taxon>
    </lineage>
</organism>
<keyword evidence="1" id="KW-1133">Transmembrane helix</keyword>
<comment type="caution">
    <text evidence="3">The sequence shown here is derived from an EMBL/GenBank/DDBJ whole genome shotgun (WGS) entry which is preliminary data.</text>
</comment>
<keyword evidence="1" id="KW-0812">Transmembrane</keyword>
<dbReference type="InterPro" id="IPR036890">
    <property type="entry name" value="HATPase_C_sf"/>
</dbReference>
<feature type="domain" description="Histidine kinase/HSP90-like ATPase" evidence="2">
    <location>
        <begin position="489"/>
        <end position="599"/>
    </location>
</feature>
<evidence type="ECO:0000313" key="3">
    <source>
        <dbReference type="EMBL" id="GKX28195.1"/>
    </source>
</evidence>
<keyword evidence="4" id="KW-1185">Reference proteome</keyword>